<keyword evidence="5" id="KW-1185">Reference proteome</keyword>
<dbReference type="RefSeq" id="WP_130650435.1">
    <property type="nucleotide sequence ID" value="NZ_BMHA01000012.1"/>
</dbReference>
<dbReference type="OrthoDB" id="924592at2"/>
<dbReference type="InterPro" id="IPR003767">
    <property type="entry name" value="Malate/L-lactate_DH-like"/>
</dbReference>
<dbReference type="InterPro" id="IPR043144">
    <property type="entry name" value="Mal/L-sulf/L-lact_DH-like_ah"/>
</dbReference>
<reference evidence="4" key="1">
    <citation type="journal article" date="2014" name="Int. J. Syst. Evol. Microbiol.">
        <title>Complete genome sequence of Corynebacterium casei LMG S-19264T (=DSM 44701T), isolated from a smear-ripened cheese.</title>
        <authorList>
            <consortium name="US DOE Joint Genome Institute (JGI-PGF)"/>
            <person name="Walter F."/>
            <person name="Albersmeier A."/>
            <person name="Kalinowski J."/>
            <person name="Ruckert C."/>
        </authorList>
    </citation>
    <scope>NUCLEOTIDE SEQUENCE</scope>
    <source>
        <strain evidence="4">CGMCC 1.14988</strain>
    </source>
</reference>
<dbReference type="PANTHER" id="PTHR11091">
    <property type="entry name" value="OXIDOREDUCTASE-RELATED"/>
    <property type="match status" value="1"/>
</dbReference>
<dbReference type="SUPFAM" id="SSF89733">
    <property type="entry name" value="L-sulfolactate dehydrogenase-like"/>
    <property type="match status" value="1"/>
</dbReference>
<name>A0A8J3AAK4_9ACTN</name>
<keyword evidence="2" id="KW-0560">Oxidoreductase</keyword>
<dbReference type="GO" id="GO:0016491">
    <property type="term" value="F:oxidoreductase activity"/>
    <property type="evidence" value="ECO:0007669"/>
    <property type="project" value="UniProtKB-KW"/>
</dbReference>
<protein>
    <submittedName>
        <fullName evidence="4">Dehydrogenase</fullName>
    </submittedName>
</protein>
<accession>A0A8J3AAK4</accession>
<sequence length="343" mass="35759">MRLAYEHLLQMCATILTAADVPEDAAHLQARLLVEADAREHASHGVQRLPTLIGRLANGVANANPRIAFDWRSESALVVDGDHGLGPVVVTRALAALQERAARHGIALAAIRNANHLGMLAFYLEDLAQRGYVALAVTTSEALVHPWGGRDAMVGTNPLAIAVPAEPEPLVLDMATAAVSMGRVIATLHEGGELADGWALDADGVPTRDPAAAIDGALSPFGGVKGYALGIAIEALVGALTGTHLGRDVTGTLDEDCPPTKGDVFIVIDPNVLGIVEPEKHVGAYLAEVRDSPLAAGSADIRIPGDGGRRTRSRNRQAGVPVADATWQRLCDLADQAGVPHAV</sequence>
<comment type="caution">
    <text evidence="4">The sequence shown here is derived from an EMBL/GenBank/DDBJ whole genome shotgun (WGS) entry which is preliminary data.</text>
</comment>
<dbReference type="InterPro" id="IPR043143">
    <property type="entry name" value="Mal/L-sulf/L-lact_DH-like_NADP"/>
</dbReference>
<feature type="region of interest" description="Disordered" evidence="3">
    <location>
        <begin position="298"/>
        <end position="319"/>
    </location>
</feature>
<dbReference type="AlphaFoldDB" id="A0A8J3AAK4"/>
<dbReference type="EMBL" id="BMHA01000012">
    <property type="protein sequence ID" value="GGI08699.1"/>
    <property type="molecule type" value="Genomic_DNA"/>
</dbReference>
<dbReference type="PANTHER" id="PTHR11091:SF0">
    <property type="entry name" value="MALATE DEHYDROGENASE"/>
    <property type="match status" value="1"/>
</dbReference>
<proteinExistence type="inferred from homology"/>
<reference evidence="4" key="2">
    <citation type="submission" date="2020-09" db="EMBL/GenBank/DDBJ databases">
        <authorList>
            <person name="Sun Q."/>
            <person name="Zhou Y."/>
        </authorList>
    </citation>
    <scope>NUCLEOTIDE SEQUENCE</scope>
    <source>
        <strain evidence="4">CGMCC 1.14988</strain>
    </source>
</reference>
<evidence type="ECO:0000256" key="3">
    <source>
        <dbReference type="SAM" id="MobiDB-lite"/>
    </source>
</evidence>
<evidence type="ECO:0000313" key="4">
    <source>
        <dbReference type="EMBL" id="GGI08699.1"/>
    </source>
</evidence>
<dbReference type="Proteomes" id="UP000650511">
    <property type="component" value="Unassembled WGS sequence"/>
</dbReference>
<dbReference type="InterPro" id="IPR036111">
    <property type="entry name" value="Mal/L-sulfo/L-lacto_DH-like_sf"/>
</dbReference>
<gene>
    <name evidence="4" type="ORF">GCM10011354_30400</name>
</gene>
<comment type="similarity">
    <text evidence="1">Belongs to the LDH2/MDH2 oxidoreductase family.</text>
</comment>
<dbReference type="Gene3D" id="3.30.1370.60">
    <property type="entry name" value="Hypothetical oxidoreductase yiak, domain 2"/>
    <property type="match status" value="1"/>
</dbReference>
<dbReference type="Gene3D" id="1.10.1530.10">
    <property type="match status" value="1"/>
</dbReference>
<evidence type="ECO:0000313" key="5">
    <source>
        <dbReference type="Proteomes" id="UP000650511"/>
    </source>
</evidence>
<evidence type="ECO:0000256" key="2">
    <source>
        <dbReference type="ARBA" id="ARBA00023002"/>
    </source>
</evidence>
<organism evidence="4 5">
    <name type="scientific">Egicoccus halophilus</name>
    <dbReference type="NCBI Taxonomy" id="1670830"/>
    <lineage>
        <taxon>Bacteria</taxon>
        <taxon>Bacillati</taxon>
        <taxon>Actinomycetota</taxon>
        <taxon>Nitriliruptoria</taxon>
        <taxon>Egicoccales</taxon>
        <taxon>Egicoccaceae</taxon>
        <taxon>Egicoccus</taxon>
    </lineage>
</organism>
<dbReference type="Pfam" id="PF02615">
    <property type="entry name" value="Ldh_2"/>
    <property type="match status" value="1"/>
</dbReference>
<evidence type="ECO:0000256" key="1">
    <source>
        <dbReference type="ARBA" id="ARBA00006056"/>
    </source>
</evidence>